<name>A0ABM0MQ86_SACKO</name>
<feature type="domain" description="PDZ" evidence="2">
    <location>
        <begin position="246"/>
        <end position="329"/>
    </location>
</feature>
<feature type="domain" description="PDZ" evidence="2">
    <location>
        <begin position="779"/>
        <end position="865"/>
    </location>
</feature>
<dbReference type="CDD" id="cd06671">
    <property type="entry name" value="PDZ7_MUPP1-PD6_PATJ-like"/>
    <property type="match status" value="1"/>
</dbReference>
<dbReference type="CDD" id="cd06676">
    <property type="entry name" value="PDZ13_MUPP1-like"/>
    <property type="match status" value="1"/>
</dbReference>
<dbReference type="CDD" id="cd06675">
    <property type="entry name" value="PDZ12_MUPP1-like"/>
    <property type="match status" value="1"/>
</dbReference>
<evidence type="ECO:0000313" key="3">
    <source>
        <dbReference type="Proteomes" id="UP000694865"/>
    </source>
</evidence>
<feature type="domain" description="PDZ" evidence="2">
    <location>
        <begin position="585"/>
        <end position="648"/>
    </location>
</feature>
<reference evidence="4" key="1">
    <citation type="submission" date="2025-08" db="UniProtKB">
        <authorList>
            <consortium name="RefSeq"/>
        </authorList>
    </citation>
    <scope>IDENTIFICATION</scope>
    <source>
        <tissue evidence="4">Testes</tissue>
    </source>
</reference>
<evidence type="ECO:0000259" key="2">
    <source>
        <dbReference type="PROSITE" id="PS50106"/>
    </source>
</evidence>
<dbReference type="InterPro" id="IPR001478">
    <property type="entry name" value="PDZ"/>
</dbReference>
<dbReference type="PROSITE" id="PS50106">
    <property type="entry name" value="PDZ"/>
    <property type="match status" value="7"/>
</dbReference>
<dbReference type="GeneID" id="100371024"/>
<feature type="region of interest" description="Disordered" evidence="1">
    <location>
        <begin position="544"/>
        <end position="575"/>
    </location>
</feature>
<dbReference type="InterPro" id="IPR051342">
    <property type="entry name" value="PDZ_scaffold"/>
</dbReference>
<keyword evidence="3" id="KW-1185">Reference proteome</keyword>
<feature type="region of interest" description="Disordered" evidence="1">
    <location>
        <begin position="177"/>
        <end position="197"/>
    </location>
</feature>
<feature type="domain" description="PDZ" evidence="2">
    <location>
        <begin position="40"/>
        <end position="127"/>
    </location>
</feature>
<evidence type="ECO:0000256" key="1">
    <source>
        <dbReference type="SAM" id="MobiDB-lite"/>
    </source>
</evidence>
<sequence>MATVKKSKTPPPVPQKPHTKKLTTDGSPAVNSARWEPVRSLELLREPNKSLGISIVGGRVGEGHIAQGIFIKHVLEDSPAGKNGTLKTGDRILEVNGNDLRTATHDHAVEIIRHATSPVQFLVQSLAASTCPDDLDLLPNSEEDLQIVTATMANVEQTTYVDGVADVTQTAYVEEIEEPSDNEDSHSVSSDGDNVLDTGDEQLLALDGDEECKDNESSDDEPVDEFGYTWKKIKNKYGDLPGELLLIDLEKNENGLGLSLAGNRDRNKASVFIVGVKPDGAAAEDGRINVGDEILEINGTVLYGRSHQNASAIIKGIHSSIIKMIILRSTDNMAQLAVPPLQFYPVLKSKGDFDHSPHHTPKKEHFDSNIEYHHGDNDYREDFSTYSNVQNITLRKGAGSLGLAIQARNSGIFIKDITFGGAAFQDGRLHVGDQLLAVDNKSLIGITQEKAIVILKNTQQTVHLTVSGQGEKVKDGDLTPVNRSPLLTPVNQSPISKVAPVQFAETTVSSSLTTVITMEDTSTSPSKTQLNRSHSPTIPLATVYGSMHDDKPPSPSLSRQPPSDLSTLSSTNTTTSKNTHICLSSLVGAIIVHEVYEEGAAARDGRLWAGDQILEVNGEDLRDATHEKAILVLRQTPAEVELLVFRDETQYKEEDMYDIITVELLKKPGKGLGLSIVGRRNDTGVFISDVVRGGVGEADGRLMHGDQILTVNGEDLRSATQDTAAALLKCIKGKVVLEVGRLKGGSKQSSRRSSHTSHSSQGSNPQSQSHMQDDKTIRRVELHKGPNDSLGLSIAGGLGSPLGDVPLFIASIQPVGLAAKSGKLRVGDRIVNINGHSLENTGHSKAINLLKQATGTIILDVMQGGETTPTSPGSNYSIASATPVSISSSNSNNSSLHDEVQAGPTNIRTVELIRGVDGLGFSIVGGFGSPHGDLPIYVKTVFSRGAASESGQLKRGDQILAVNGDNLDGASHEQAVAILKRCRGKVVLTILT</sequence>
<dbReference type="PANTHER" id="PTHR19964:SF92">
    <property type="entry name" value="PATJ HOMOLOG"/>
    <property type="match status" value="1"/>
</dbReference>
<dbReference type="SMART" id="SM00228">
    <property type="entry name" value="PDZ"/>
    <property type="match status" value="7"/>
</dbReference>
<dbReference type="Gene3D" id="2.30.42.10">
    <property type="match status" value="7"/>
</dbReference>
<feature type="region of interest" description="Disordered" evidence="1">
    <location>
        <begin position="742"/>
        <end position="774"/>
    </location>
</feature>
<dbReference type="CDD" id="cd06674">
    <property type="entry name" value="PDZ11_MUPP1-PDZ9_PATJ-like"/>
    <property type="match status" value="1"/>
</dbReference>
<feature type="domain" description="PDZ" evidence="2">
    <location>
        <begin position="391"/>
        <end position="470"/>
    </location>
</feature>
<dbReference type="RefSeq" id="XP_006822177.1">
    <property type="nucleotide sequence ID" value="XM_006822114.1"/>
</dbReference>
<dbReference type="CDD" id="cd06672">
    <property type="entry name" value="PDZ8_MUPP1-PDZ7_PATJ-PDZ2_INAD-like"/>
    <property type="match status" value="1"/>
</dbReference>
<feature type="domain" description="PDZ" evidence="2">
    <location>
        <begin position="661"/>
        <end position="743"/>
    </location>
</feature>
<dbReference type="InterPro" id="IPR036034">
    <property type="entry name" value="PDZ_sf"/>
</dbReference>
<dbReference type="SUPFAM" id="SSF50156">
    <property type="entry name" value="PDZ domain-like"/>
    <property type="match status" value="7"/>
</dbReference>
<dbReference type="PANTHER" id="PTHR19964">
    <property type="entry name" value="MULTIPLE PDZ DOMAIN PROTEIN"/>
    <property type="match status" value="1"/>
</dbReference>
<proteinExistence type="predicted"/>
<evidence type="ECO:0000313" key="4">
    <source>
        <dbReference type="RefSeq" id="XP_006822177.1"/>
    </source>
</evidence>
<protein>
    <submittedName>
        <fullName evidence="4">Multiple PDZ domain protein-like</fullName>
    </submittedName>
</protein>
<dbReference type="Proteomes" id="UP000694865">
    <property type="component" value="Unplaced"/>
</dbReference>
<feature type="region of interest" description="Disordered" evidence="1">
    <location>
        <begin position="1"/>
        <end position="31"/>
    </location>
</feature>
<accession>A0ABM0MQ86</accession>
<dbReference type="Pfam" id="PF00595">
    <property type="entry name" value="PDZ"/>
    <property type="match status" value="7"/>
</dbReference>
<feature type="domain" description="PDZ" evidence="2">
    <location>
        <begin position="909"/>
        <end position="992"/>
    </location>
</feature>
<gene>
    <name evidence="4" type="primary">LOC100371024</name>
</gene>
<feature type="compositionally biased region" description="Low complexity" evidence="1">
    <location>
        <begin position="556"/>
        <end position="575"/>
    </location>
</feature>
<organism evidence="3 4">
    <name type="scientific">Saccoglossus kowalevskii</name>
    <name type="common">Acorn worm</name>
    <dbReference type="NCBI Taxonomy" id="10224"/>
    <lineage>
        <taxon>Eukaryota</taxon>
        <taxon>Metazoa</taxon>
        <taxon>Hemichordata</taxon>
        <taxon>Enteropneusta</taxon>
        <taxon>Harrimaniidae</taxon>
        <taxon>Saccoglossus</taxon>
    </lineage>
</organism>